<evidence type="ECO:0000313" key="3">
    <source>
        <dbReference type="Proteomes" id="UP001055105"/>
    </source>
</evidence>
<dbReference type="GO" id="GO:0004553">
    <property type="term" value="F:hydrolase activity, hydrolyzing O-glycosyl compounds"/>
    <property type="evidence" value="ECO:0007669"/>
    <property type="project" value="UniProtKB-ARBA"/>
</dbReference>
<evidence type="ECO:0000259" key="1">
    <source>
        <dbReference type="Pfam" id="PF08522"/>
    </source>
</evidence>
<feature type="domain" description="BT-3987-like N-terminal" evidence="1">
    <location>
        <begin position="22"/>
        <end position="136"/>
    </location>
</feature>
<dbReference type="EMBL" id="BQOL01000002">
    <property type="protein sequence ID" value="GKI20216.1"/>
    <property type="molecule type" value="Genomic_DNA"/>
</dbReference>
<comment type="caution">
    <text evidence="2">The sequence shown here is derived from an EMBL/GenBank/DDBJ whole genome shotgun (WGS) entry which is preliminary data.</text>
</comment>
<dbReference type="SUPFAM" id="SSF49899">
    <property type="entry name" value="Concanavalin A-like lectins/glucanases"/>
    <property type="match status" value="1"/>
</dbReference>
<dbReference type="InterPro" id="IPR013320">
    <property type="entry name" value="ConA-like_dom_sf"/>
</dbReference>
<proteinExistence type="predicted"/>
<dbReference type="Pfam" id="PF08522">
    <property type="entry name" value="BT_3987-like_N"/>
    <property type="match status" value="1"/>
</dbReference>
<dbReference type="Gene3D" id="2.60.120.200">
    <property type="match status" value="1"/>
</dbReference>
<gene>
    <name evidence="2" type="ORF">CE91St16_31240</name>
</gene>
<dbReference type="Pfam" id="PF13385">
    <property type="entry name" value="Laminin_G_3"/>
    <property type="match status" value="1"/>
</dbReference>
<organism evidence="2 3">
    <name type="scientific">Alistipes finegoldii</name>
    <dbReference type="NCBI Taxonomy" id="214856"/>
    <lineage>
        <taxon>Bacteria</taxon>
        <taxon>Pseudomonadati</taxon>
        <taxon>Bacteroidota</taxon>
        <taxon>Bacteroidia</taxon>
        <taxon>Bacteroidales</taxon>
        <taxon>Rikenellaceae</taxon>
        <taxon>Alistipes</taxon>
    </lineage>
</organism>
<dbReference type="GO" id="GO:0005975">
    <property type="term" value="P:carbohydrate metabolic process"/>
    <property type="evidence" value="ECO:0007669"/>
    <property type="project" value="UniProtKB-ARBA"/>
</dbReference>
<sequence length="378" mass="40882">MASALLLLGGCDDAKYGVIRHAVYFTDAEDSPQKSVVIEESGGRIPITVRSVGRVESDVTVHCVVDPAVLDDYNAKAGTNFALLPEAIYTVPESFLIPQGQAVSIAGVIDVGAYTEQMKNSGSQFALPLRLVSGEGGPQLLASSECLVLSLDQVIVTSAIVLSKAKAPFIHLPFSQAYELSQWTLEFRFNKSMMTNTVGQNIAFGGDDGGYEVRTAVGASHKFYAKVNTVEMSTPATLEANRWYHGAVVCDGVTINVYLDGELEISKPAPGGIQKFRARFAFGNGLLMAGEKLMGSECRLWSVARTQSQIKFNMYRVNPESEGLLAYWRFDEGEGCEFTNLADPKAPKAYLAKSISAAAQPPYTGEPEWVHGVRSDEN</sequence>
<protein>
    <submittedName>
        <fullName evidence="2">Phospholipase</fullName>
    </submittedName>
</protein>
<name>A0AA37NMP8_9BACT</name>
<dbReference type="Gene3D" id="2.60.40.1740">
    <property type="entry name" value="hypothetical protein (bacova_03559)"/>
    <property type="match status" value="1"/>
</dbReference>
<evidence type="ECO:0000313" key="2">
    <source>
        <dbReference type="EMBL" id="GKI20216.1"/>
    </source>
</evidence>
<accession>A0AA37NMP8</accession>
<dbReference type="Proteomes" id="UP001055105">
    <property type="component" value="Unassembled WGS sequence"/>
</dbReference>
<dbReference type="AlphaFoldDB" id="A0AA37NMP8"/>
<reference evidence="2" key="1">
    <citation type="submission" date="2022-01" db="EMBL/GenBank/DDBJ databases">
        <title>Novel bile acid biosynthetic pathways are enriched in the microbiome of centenarians.</title>
        <authorList>
            <person name="Sato Y."/>
            <person name="Atarashi K."/>
            <person name="Plichta R.D."/>
            <person name="Arai Y."/>
            <person name="Sasajima S."/>
            <person name="Kearney M.S."/>
            <person name="Suda W."/>
            <person name="Takeshita K."/>
            <person name="Sasaki T."/>
            <person name="Okamoto S."/>
            <person name="Skelly N.A."/>
            <person name="Okamura Y."/>
            <person name="Vlamakis H."/>
            <person name="Li Y."/>
            <person name="Tanoue T."/>
            <person name="Takei H."/>
            <person name="Nittono H."/>
            <person name="Narushima S."/>
            <person name="Irie J."/>
            <person name="Itoh H."/>
            <person name="Moriya K."/>
            <person name="Sugiura Y."/>
            <person name="Suematsu M."/>
            <person name="Moritoki N."/>
            <person name="Shibata S."/>
            <person name="Littman R.D."/>
            <person name="Fischbach A.M."/>
            <person name="Uwamino Y."/>
            <person name="Inoue T."/>
            <person name="Honda A."/>
            <person name="Hattori M."/>
            <person name="Murai T."/>
            <person name="Xavier J.R."/>
            <person name="Hirose N."/>
            <person name="Honda K."/>
        </authorList>
    </citation>
    <scope>NUCLEOTIDE SEQUENCE</scope>
    <source>
        <strain evidence="2">CE91-St16</strain>
    </source>
</reference>
<dbReference type="InterPro" id="IPR013728">
    <property type="entry name" value="BT_3987-like_N"/>
</dbReference>